<evidence type="ECO:0000313" key="1">
    <source>
        <dbReference type="EMBL" id="MEQ2300254.1"/>
    </source>
</evidence>
<dbReference type="Proteomes" id="UP001469553">
    <property type="component" value="Unassembled WGS sequence"/>
</dbReference>
<accession>A0ABV0Z248</accession>
<dbReference type="EMBL" id="JAHRIP010049181">
    <property type="protein sequence ID" value="MEQ2300254.1"/>
    <property type="molecule type" value="Genomic_DNA"/>
</dbReference>
<sequence>MLFSKNVCRETDCLGGKKLAVTLSLFIITPDVLLASKEAIGRVCFLQLSRATSEYFISLNPASTIRPLALILYLQFNLDSQLGTNYKADFFFSWSSSLKETLNSKPSHFQKSTPV</sequence>
<gene>
    <name evidence="1" type="ORF">AMECASPLE_023432</name>
</gene>
<proteinExistence type="predicted"/>
<evidence type="ECO:0000313" key="2">
    <source>
        <dbReference type="Proteomes" id="UP001469553"/>
    </source>
</evidence>
<keyword evidence="2" id="KW-1185">Reference proteome</keyword>
<protein>
    <submittedName>
        <fullName evidence="1">Uncharacterized protein</fullName>
    </submittedName>
</protein>
<name>A0ABV0Z248_9TELE</name>
<reference evidence="1 2" key="1">
    <citation type="submission" date="2021-06" db="EMBL/GenBank/DDBJ databases">
        <authorList>
            <person name="Palmer J.M."/>
        </authorList>
    </citation>
    <scope>NUCLEOTIDE SEQUENCE [LARGE SCALE GENOMIC DNA]</scope>
    <source>
        <strain evidence="1 2">AS_MEX2019</strain>
        <tissue evidence="1">Muscle</tissue>
    </source>
</reference>
<organism evidence="1 2">
    <name type="scientific">Ameca splendens</name>
    <dbReference type="NCBI Taxonomy" id="208324"/>
    <lineage>
        <taxon>Eukaryota</taxon>
        <taxon>Metazoa</taxon>
        <taxon>Chordata</taxon>
        <taxon>Craniata</taxon>
        <taxon>Vertebrata</taxon>
        <taxon>Euteleostomi</taxon>
        <taxon>Actinopterygii</taxon>
        <taxon>Neopterygii</taxon>
        <taxon>Teleostei</taxon>
        <taxon>Neoteleostei</taxon>
        <taxon>Acanthomorphata</taxon>
        <taxon>Ovalentaria</taxon>
        <taxon>Atherinomorphae</taxon>
        <taxon>Cyprinodontiformes</taxon>
        <taxon>Goodeidae</taxon>
        <taxon>Ameca</taxon>
    </lineage>
</organism>
<comment type="caution">
    <text evidence="1">The sequence shown here is derived from an EMBL/GenBank/DDBJ whole genome shotgun (WGS) entry which is preliminary data.</text>
</comment>